<evidence type="ECO:0000313" key="3">
    <source>
        <dbReference type="EMBL" id="KAH1065981.1"/>
    </source>
</evidence>
<accession>A0A9D3V392</accession>
<dbReference type="AlphaFoldDB" id="A0A9D3V392"/>
<keyword evidence="1" id="KW-1133">Transmembrane helix</keyword>
<evidence type="ECO:0000313" key="4">
    <source>
        <dbReference type="Proteomes" id="UP000828251"/>
    </source>
</evidence>
<keyword evidence="1" id="KW-0812">Transmembrane</keyword>
<dbReference type="EMBL" id="JAIQCV010000009">
    <property type="protein sequence ID" value="KAH1065981.1"/>
    <property type="molecule type" value="Genomic_DNA"/>
</dbReference>
<evidence type="ECO:0000256" key="1">
    <source>
        <dbReference type="SAM" id="Phobius"/>
    </source>
</evidence>
<gene>
    <name evidence="2" type="ORF">J1N35_030961</name>
    <name evidence="3" type="ORF">J1N35_030968</name>
</gene>
<dbReference type="OrthoDB" id="849476at2759"/>
<dbReference type="EMBL" id="JAIQCV010000009">
    <property type="protein sequence ID" value="KAH1065974.1"/>
    <property type="molecule type" value="Genomic_DNA"/>
</dbReference>
<evidence type="ECO:0000313" key="2">
    <source>
        <dbReference type="EMBL" id="KAH1065974.1"/>
    </source>
</evidence>
<dbReference type="Proteomes" id="UP000828251">
    <property type="component" value="Unassembled WGS sequence"/>
</dbReference>
<keyword evidence="4" id="KW-1185">Reference proteome</keyword>
<protein>
    <submittedName>
        <fullName evidence="2">Uncharacterized protein</fullName>
    </submittedName>
</protein>
<keyword evidence="1" id="KW-0472">Membrane</keyword>
<organism evidence="2 4">
    <name type="scientific">Gossypium stocksii</name>
    <dbReference type="NCBI Taxonomy" id="47602"/>
    <lineage>
        <taxon>Eukaryota</taxon>
        <taxon>Viridiplantae</taxon>
        <taxon>Streptophyta</taxon>
        <taxon>Embryophyta</taxon>
        <taxon>Tracheophyta</taxon>
        <taxon>Spermatophyta</taxon>
        <taxon>Magnoliopsida</taxon>
        <taxon>eudicotyledons</taxon>
        <taxon>Gunneridae</taxon>
        <taxon>Pentapetalae</taxon>
        <taxon>rosids</taxon>
        <taxon>malvids</taxon>
        <taxon>Malvales</taxon>
        <taxon>Malvaceae</taxon>
        <taxon>Malvoideae</taxon>
        <taxon>Gossypium</taxon>
    </lineage>
</organism>
<sequence length="83" mass="9329">MLAQFLKHAASNSITDFVNAKLTCKSFHGASNYHRIFENVSMDKFSVVPWRKKKGQVKAIYAYGIILICFGGSGCVVYRSCKF</sequence>
<name>A0A9D3V392_9ROSI</name>
<feature type="transmembrane region" description="Helical" evidence="1">
    <location>
        <begin position="60"/>
        <end position="80"/>
    </location>
</feature>
<comment type="caution">
    <text evidence="2">The sequence shown here is derived from an EMBL/GenBank/DDBJ whole genome shotgun (WGS) entry which is preliminary data.</text>
</comment>
<proteinExistence type="predicted"/>
<reference evidence="2" key="1">
    <citation type="journal article" date="2021" name="Plant Biotechnol. J.">
        <title>Multi-omics assisted identification of the key and species-specific regulatory components of drought-tolerant mechanisms in Gossypium stocksii.</title>
        <authorList>
            <person name="Yu D."/>
            <person name="Ke L."/>
            <person name="Zhang D."/>
            <person name="Wu Y."/>
            <person name="Sun Y."/>
            <person name="Mei J."/>
            <person name="Sun J."/>
            <person name="Sun Y."/>
        </authorList>
    </citation>
    <scope>NUCLEOTIDE SEQUENCE</scope>
    <source>
        <tissue evidence="2">Leaf</tissue>
    </source>
</reference>